<dbReference type="HAMAP" id="MF_02104">
    <property type="entry name" value="LutC"/>
    <property type="match status" value="1"/>
</dbReference>
<dbReference type="Proteomes" id="UP000198694">
    <property type="component" value="Unassembled WGS sequence"/>
</dbReference>
<dbReference type="AlphaFoldDB" id="A0A1G8YFN6"/>
<dbReference type="GO" id="GO:0006089">
    <property type="term" value="P:lactate metabolic process"/>
    <property type="evidence" value="ECO:0007669"/>
    <property type="project" value="UniProtKB-UniRule"/>
</dbReference>
<accession>A0A1G8YFN6</accession>
<comment type="similarity">
    <text evidence="1">Belongs to the LutC/YkgG family.</text>
</comment>
<evidence type="ECO:0000313" key="3">
    <source>
        <dbReference type="EMBL" id="SDK01513.1"/>
    </source>
</evidence>
<dbReference type="PANTHER" id="PTHR43682">
    <property type="entry name" value="LACTATE UTILIZATION PROTEIN C"/>
    <property type="match status" value="1"/>
</dbReference>
<comment type="function">
    <text evidence="1">Is involved in L-lactate degradation and allows cells to grow with lactate as the sole carbon source.</text>
</comment>
<gene>
    <name evidence="1" type="primary">lutC</name>
    <name evidence="3" type="ORF">SAMN05216243_1584</name>
</gene>
<dbReference type="PANTHER" id="PTHR43682:SF1">
    <property type="entry name" value="LACTATE UTILIZATION PROTEIN C"/>
    <property type="match status" value="1"/>
</dbReference>
<dbReference type="STRING" id="407036.SAMN05216243_1584"/>
<sequence>MITSMTRGDIKNREVFLNNIANNLGRERRKSEVERPRWGHQVQWKVLAGYTEDQLVDVLERQCQSIHTNFVRTNQDNLSNTLLQVIEASNGKSVVRWDDPRFDSFGLLEPFASWKESRGMNIHKWDVDKGEESIRLAEQADVGITFSDLTLAESGTVVLFSDKGKGRSVSLLPATYIAIVPKSTMVPRMSQATREIHQQIESGDKVASCVNFITGPSNSADIEMNLVVGVHGPIKATYIVVEDR</sequence>
<keyword evidence="4" id="KW-1185">Reference proteome</keyword>
<name>A0A1G8YFN6_9BACI</name>
<dbReference type="InterPro" id="IPR022823">
    <property type="entry name" value="LutC"/>
</dbReference>
<feature type="domain" description="LUD" evidence="2">
    <location>
        <begin position="58"/>
        <end position="241"/>
    </location>
</feature>
<evidence type="ECO:0000259" key="2">
    <source>
        <dbReference type="Pfam" id="PF02589"/>
    </source>
</evidence>
<dbReference type="SUPFAM" id="SSF100950">
    <property type="entry name" value="NagB/RpiA/CoA transferase-like"/>
    <property type="match status" value="1"/>
</dbReference>
<evidence type="ECO:0000256" key="1">
    <source>
        <dbReference type="HAMAP-Rule" id="MF_02104"/>
    </source>
</evidence>
<dbReference type="Pfam" id="PF02589">
    <property type="entry name" value="LUD_dom"/>
    <property type="match status" value="1"/>
</dbReference>
<dbReference type="InterPro" id="IPR003741">
    <property type="entry name" value="LUD_dom"/>
</dbReference>
<reference evidence="3 4" key="1">
    <citation type="submission" date="2016-10" db="EMBL/GenBank/DDBJ databases">
        <authorList>
            <person name="de Groot N.N."/>
        </authorList>
    </citation>
    <scope>NUCLEOTIDE SEQUENCE [LARGE SCALE GENOMIC DNA]</scope>
    <source>
        <strain evidence="3 4">CGMCC 1.6502</strain>
    </source>
</reference>
<organism evidence="3 4">
    <name type="scientific">Sediminibacillus albus</name>
    <dbReference type="NCBI Taxonomy" id="407036"/>
    <lineage>
        <taxon>Bacteria</taxon>
        <taxon>Bacillati</taxon>
        <taxon>Bacillota</taxon>
        <taxon>Bacilli</taxon>
        <taxon>Bacillales</taxon>
        <taxon>Bacillaceae</taxon>
        <taxon>Sediminibacillus</taxon>
    </lineage>
</organism>
<proteinExistence type="inferred from homology"/>
<protein>
    <recommendedName>
        <fullName evidence="1">Lactate utilization protein C</fullName>
    </recommendedName>
</protein>
<evidence type="ECO:0000313" key="4">
    <source>
        <dbReference type="Proteomes" id="UP000198694"/>
    </source>
</evidence>
<dbReference type="InterPro" id="IPR037171">
    <property type="entry name" value="NagB/RpiA_transferase-like"/>
</dbReference>
<dbReference type="EMBL" id="FNFL01000002">
    <property type="protein sequence ID" value="SDK01513.1"/>
    <property type="molecule type" value="Genomic_DNA"/>
</dbReference>
<dbReference type="InterPro" id="IPR024185">
    <property type="entry name" value="FTHF_cligase-like_sf"/>
</dbReference>
<dbReference type="Gene3D" id="3.40.50.10420">
    <property type="entry name" value="NagB/RpiA/CoA transferase-like"/>
    <property type="match status" value="1"/>
</dbReference>